<dbReference type="SMART" id="SM00849">
    <property type="entry name" value="Lactamase_B"/>
    <property type="match status" value="1"/>
</dbReference>
<sequence length="279" mass="31719">MKKSFYLNMLKLLLIILIIMVPIKRPAFNDDILRIHFIDVGQGDSTLITIGENSLLIDSGESKASEKLSTYLKKEGIKKIDHVVATHPHEDHMGGMELIIDNFKIKNFWAPKVTVNTRYFNRMIESLKRKKLRINVAKEGKIINLHPKVKCEILSPINEKYDNLNNYSPAIYLNYGNRSFLFMGDNEASVEQDIIERNSIRCDVLKLGHHGSSTSSSEIFLDSILPQLAIASCGKNNSFGHPSKAIIKRLQTRNIKLYRTDIHGDIILECDGNTITILR</sequence>
<feature type="domain" description="Metallo-beta-lactamase" evidence="1">
    <location>
        <begin position="42"/>
        <end position="235"/>
    </location>
</feature>
<proteinExistence type="predicted"/>
<dbReference type="InterPro" id="IPR001279">
    <property type="entry name" value="Metallo-B-lactamas"/>
</dbReference>
<dbReference type="Gene3D" id="3.60.15.10">
    <property type="entry name" value="Ribonuclease Z/Hydroxyacylglutathione hydrolase-like"/>
    <property type="match status" value="1"/>
</dbReference>
<dbReference type="PANTHER" id="PTHR30619">
    <property type="entry name" value="DNA INTERNALIZATION/COMPETENCE PROTEIN COMEC/REC2"/>
    <property type="match status" value="1"/>
</dbReference>
<organism evidence="2 3">
    <name type="scientific">Clostridium malenominatum</name>
    <dbReference type="NCBI Taxonomy" id="1539"/>
    <lineage>
        <taxon>Bacteria</taxon>
        <taxon>Bacillati</taxon>
        <taxon>Bacillota</taxon>
        <taxon>Clostridia</taxon>
        <taxon>Eubacteriales</taxon>
        <taxon>Clostridiaceae</taxon>
        <taxon>Clostridium</taxon>
    </lineage>
</organism>
<evidence type="ECO:0000259" key="1">
    <source>
        <dbReference type="SMART" id="SM00849"/>
    </source>
</evidence>
<name>A0ABP3UE73_9CLOT</name>
<dbReference type="Pfam" id="PF00753">
    <property type="entry name" value="Lactamase_B"/>
    <property type="match status" value="1"/>
</dbReference>
<dbReference type="CDD" id="cd07731">
    <property type="entry name" value="ComA-like_MBL-fold"/>
    <property type="match status" value="1"/>
</dbReference>
<reference evidence="3" key="1">
    <citation type="journal article" date="2019" name="Int. J. Syst. Evol. Microbiol.">
        <title>The Global Catalogue of Microorganisms (GCM) 10K type strain sequencing project: providing services to taxonomists for standard genome sequencing and annotation.</title>
        <authorList>
            <consortium name="The Broad Institute Genomics Platform"/>
            <consortium name="The Broad Institute Genome Sequencing Center for Infectious Disease"/>
            <person name="Wu L."/>
            <person name="Ma J."/>
        </authorList>
    </citation>
    <scope>NUCLEOTIDE SEQUENCE [LARGE SCALE GENOMIC DNA]</scope>
    <source>
        <strain evidence="3">JCM 1405</strain>
    </source>
</reference>
<dbReference type="RefSeq" id="WP_343771008.1">
    <property type="nucleotide sequence ID" value="NZ_BAAACF010000006.1"/>
</dbReference>
<dbReference type="InterPro" id="IPR052159">
    <property type="entry name" value="Competence_DNA_uptake"/>
</dbReference>
<gene>
    <name evidence="2" type="ORF">GCM10008905_30240</name>
</gene>
<dbReference type="EMBL" id="BAAACF010000006">
    <property type="protein sequence ID" value="GAA0729768.1"/>
    <property type="molecule type" value="Genomic_DNA"/>
</dbReference>
<evidence type="ECO:0000313" key="3">
    <source>
        <dbReference type="Proteomes" id="UP001500339"/>
    </source>
</evidence>
<dbReference type="SUPFAM" id="SSF56281">
    <property type="entry name" value="Metallo-hydrolase/oxidoreductase"/>
    <property type="match status" value="1"/>
</dbReference>
<evidence type="ECO:0000313" key="2">
    <source>
        <dbReference type="EMBL" id="GAA0729768.1"/>
    </source>
</evidence>
<dbReference type="Proteomes" id="UP001500339">
    <property type="component" value="Unassembled WGS sequence"/>
</dbReference>
<dbReference type="InterPro" id="IPR035681">
    <property type="entry name" value="ComA-like_MBL"/>
</dbReference>
<dbReference type="InterPro" id="IPR036866">
    <property type="entry name" value="RibonucZ/Hydroxyglut_hydro"/>
</dbReference>
<accession>A0ABP3UE73</accession>
<protein>
    <submittedName>
        <fullName evidence="2">ComEC/Rec2 family competence protein</fullName>
    </submittedName>
</protein>
<dbReference type="PANTHER" id="PTHR30619:SF7">
    <property type="entry name" value="BETA-LACTAMASE DOMAIN PROTEIN"/>
    <property type="match status" value="1"/>
</dbReference>
<comment type="caution">
    <text evidence="2">The sequence shown here is derived from an EMBL/GenBank/DDBJ whole genome shotgun (WGS) entry which is preliminary data.</text>
</comment>
<keyword evidence="3" id="KW-1185">Reference proteome</keyword>